<sequence>MARLTSIEMPPESDSPGVSFPKEKLKTFVALALLLLSFVIVTFSLAVTHERLPDRNIYKPLPDIILDLIPVQEWALDVSEMTIMTLVGVALSVFMLHSHRWIIFRRSFLILAALYGMRAVTMFVTVLPVSSFTYYCSPRSNSSSVLEIGRRTLRLLSGFGLSINGEQIYCGDSIYSGHTVILVAAYLFIKEYSSHKFYILHWASFLGSLIGVIMVLISRGHYTIDVIIAYYVTTRIFWIYHTLANNPFLKTTQETRANYLARSWWFPIFKYMEDNVGGPLPQKYSFPWSS</sequence>
<dbReference type="GO" id="GO:0000139">
    <property type="term" value="C:Golgi membrane"/>
    <property type="evidence" value="ECO:0007669"/>
    <property type="project" value="TreeGrafter"/>
</dbReference>
<dbReference type="Pfam" id="PF14360">
    <property type="entry name" value="PAP2_C"/>
    <property type="match status" value="1"/>
</dbReference>
<reference evidence="11 12" key="1">
    <citation type="journal article" date="2016" name="Genome Biol. Evol.">
        <title>Gene Family Evolution Reflects Adaptation to Soil Environmental Stressors in the Genome of the Collembolan Orchesella cincta.</title>
        <authorList>
            <person name="Faddeeva-Vakhrusheva A."/>
            <person name="Derks M.F."/>
            <person name="Anvar S.Y."/>
            <person name="Agamennone V."/>
            <person name="Suring W."/>
            <person name="Smit S."/>
            <person name="van Straalen N.M."/>
            <person name="Roelofs D."/>
        </authorList>
    </citation>
    <scope>NUCLEOTIDE SEQUENCE [LARGE SCALE GENOMIC DNA]</scope>
    <source>
        <tissue evidence="11">Mixed pool</tissue>
    </source>
</reference>
<dbReference type="EMBL" id="LJIJ01002397">
    <property type="protein sequence ID" value="ODM89755.1"/>
    <property type="molecule type" value="Genomic_DNA"/>
</dbReference>
<dbReference type="GO" id="GO:0046513">
    <property type="term" value="P:ceramide biosynthetic process"/>
    <property type="evidence" value="ECO:0007669"/>
    <property type="project" value="TreeGrafter"/>
</dbReference>
<feature type="transmembrane region" description="Helical" evidence="9">
    <location>
        <begin position="108"/>
        <end position="135"/>
    </location>
</feature>
<dbReference type="OrthoDB" id="422827at2759"/>
<evidence type="ECO:0000256" key="8">
    <source>
        <dbReference type="ARBA" id="ARBA00023136"/>
    </source>
</evidence>
<dbReference type="GO" id="GO:0005789">
    <property type="term" value="C:endoplasmic reticulum membrane"/>
    <property type="evidence" value="ECO:0007669"/>
    <property type="project" value="TreeGrafter"/>
</dbReference>
<evidence type="ECO:0000256" key="5">
    <source>
        <dbReference type="ARBA" id="ARBA00022919"/>
    </source>
</evidence>
<comment type="similarity">
    <text evidence="2">Belongs to the sphingomyelin synthase family.</text>
</comment>
<feature type="transmembrane region" description="Helical" evidence="9">
    <location>
        <begin position="197"/>
        <end position="217"/>
    </location>
</feature>
<accession>A0A1D2M9U5</accession>
<dbReference type="PANTHER" id="PTHR21290">
    <property type="entry name" value="SPHINGOMYELIN SYNTHETASE"/>
    <property type="match status" value="1"/>
</dbReference>
<evidence type="ECO:0000256" key="1">
    <source>
        <dbReference type="ARBA" id="ARBA00004141"/>
    </source>
</evidence>
<evidence type="ECO:0000256" key="2">
    <source>
        <dbReference type="ARBA" id="ARBA00005441"/>
    </source>
</evidence>
<dbReference type="GO" id="GO:0005886">
    <property type="term" value="C:plasma membrane"/>
    <property type="evidence" value="ECO:0007669"/>
    <property type="project" value="TreeGrafter"/>
</dbReference>
<comment type="caution">
    <text evidence="11">The sequence shown here is derived from an EMBL/GenBank/DDBJ whole genome shotgun (WGS) entry which is preliminary data.</text>
</comment>
<dbReference type="GO" id="GO:0006686">
    <property type="term" value="P:sphingomyelin biosynthetic process"/>
    <property type="evidence" value="ECO:0007669"/>
    <property type="project" value="TreeGrafter"/>
</dbReference>
<comment type="subcellular location">
    <subcellularLocation>
        <location evidence="1">Membrane</location>
        <topology evidence="1">Multi-pass membrane protein</topology>
    </subcellularLocation>
</comment>
<keyword evidence="8 9" id="KW-0472">Membrane</keyword>
<keyword evidence="6 9" id="KW-1133">Transmembrane helix</keyword>
<dbReference type="STRING" id="48709.A0A1D2M9U5"/>
<dbReference type="AlphaFoldDB" id="A0A1D2M9U5"/>
<evidence type="ECO:0000256" key="7">
    <source>
        <dbReference type="ARBA" id="ARBA00023098"/>
    </source>
</evidence>
<dbReference type="Proteomes" id="UP000094527">
    <property type="component" value="Unassembled WGS sequence"/>
</dbReference>
<keyword evidence="7" id="KW-0443">Lipid metabolism</keyword>
<gene>
    <name evidence="11" type="ORF">Ocin01_16927</name>
</gene>
<evidence type="ECO:0000256" key="6">
    <source>
        <dbReference type="ARBA" id="ARBA00022989"/>
    </source>
</evidence>
<dbReference type="GO" id="GO:0047493">
    <property type="term" value="F:ceramide cholinephosphotransferase activity"/>
    <property type="evidence" value="ECO:0007669"/>
    <property type="project" value="TreeGrafter"/>
</dbReference>
<keyword evidence="3 11" id="KW-0808">Transferase</keyword>
<feature type="transmembrane region" description="Helical" evidence="9">
    <location>
        <begin position="28"/>
        <end position="47"/>
    </location>
</feature>
<keyword evidence="5" id="KW-0746">Sphingolipid metabolism</keyword>
<proteinExistence type="inferred from homology"/>
<dbReference type="PANTHER" id="PTHR21290:SF27">
    <property type="entry name" value="PHOSPHATIDYLCHOLINE:CERAMIDE CHOLINEPHOSPHOTRANSFERASE 1"/>
    <property type="match status" value="1"/>
</dbReference>
<keyword evidence="12" id="KW-1185">Reference proteome</keyword>
<evidence type="ECO:0000256" key="3">
    <source>
        <dbReference type="ARBA" id="ARBA00022679"/>
    </source>
</evidence>
<feature type="transmembrane region" description="Helical" evidence="9">
    <location>
        <begin position="78"/>
        <end position="96"/>
    </location>
</feature>
<evidence type="ECO:0000259" key="10">
    <source>
        <dbReference type="Pfam" id="PF14360"/>
    </source>
</evidence>
<dbReference type="OMA" id="PREYAWP"/>
<dbReference type="GO" id="GO:0033188">
    <property type="term" value="F:sphingomyelin synthase activity"/>
    <property type="evidence" value="ECO:0007669"/>
    <property type="project" value="TreeGrafter"/>
</dbReference>
<name>A0A1D2M9U5_ORCCI</name>
<keyword evidence="4 9" id="KW-0812">Transmembrane</keyword>
<dbReference type="InterPro" id="IPR025749">
    <property type="entry name" value="Sphingomyelin_synth-like_dom"/>
</dbReference>
<feature type="domain" description="Sphingomyelin synthase-like" evidence="10">
    <location>
        <begin position="170"/>
        <end position="242"/>
    </location>
</feature>
<protein>
    <submittedName>
        <fullName evidence="11">Phosphatidylcholine:ceramide cholinephosphotransferase 2</fullName>
    </submittedName>
</protein>
<dbReference type="InterPro" id="IPR045221">
    <property type="entry name" value="Sphingomyelin_synth-like"/>
</dbReference>
<evidence type="ECO:0000256" key="9">
    <source>
        <dbReference type="SAM" id="Phobius"/>
    </source>
</evidence>
<evidence type="ECO:0000313" key="11">
    <source>
        <dbReference type="EMBL" id="ODM89755.1"/>
    </source>
</evidence>
<evidence type="ECO:0000256" key="4">
    <source>
        <dbReference type="ARBA" id="ARBA00022692"/>
    </source>
</evidence>
<organism evidence="11 12">
    <name type="scientific">Orchesella cincta</name>
    <name type="common">Springtail</name>
    <name type="synonym">Podura cincta</name>
    <dbReference type="NCBI Taxonomy" id="48709"/>
    <lineage>
        <taxon>Eukaryota</taxon>
        <taxon>Metazoa</taxon>
        <taxon>Ecdysozoa</taxon>
        <taxon>Arthropoda</taxon>
        <taxon>Hexapoda</taxon>
        <taxon>Collembola</taxon>
        <taxon>Entomobryomorpha</taxon>
        <taxon>Entomobryoidea</taxon>
        <taxon>Orchesellidae</taxon>
        <taxon>Orchesellinae</taxon>
        <taxon>Orchesella</taxon>
    </lineage>
</organism>
<evidence type="ECO:0000313" key="12">
    <source>
        <dbReference type="Proteomes" id="UP000094527"/>
    </source>
</evidence>